<gene>
    <name evidence="1" type="ORF">ETEE_1319</name>
</gene>
<proteinExistence type="predicted"/>
<sequence length="37" mass="4348">MSGRICSALRLRRTSRNRHPFSLSAVFCRQLRAGMRR</sequence>
<dbReference type="EMBL" id="CP006664">
    <property type="protein sequence ID" value="AIJ07773.1"/>
    <property type="molecule type" value="Genomic_DNA"/>
</dbReference>
<reference evidence="1 2" key="1">
    <citation type="journal article" date="2012" name="PLoS ONE">
        <title>Edwardsiella comparative phylogenomics reveal the new intra/inter-species taxonomic relationships, virulence evolution and niche adaptation mechanisms.</title>
        <authorList>
            <person name="Yang M."/>
            <person name="Lv Y."/>
            <person name="Xiao J."/>
            <person name="Wu H."/>
            <person name="Zheng H."/>
            <person name="Liu Q."/>
            <person name="Zhang Y."/>
            <person name="Wang Q."/>
        </authorList>
    </citation>
    <scope>NUCLEOTIDE SEQUENCE [LARGE SCALE GENOMIC DNA]</scope>
    <source>
        <strain evidence="2">080813</strain>
    </source>
</reference>
<accession>A0A076LM54</accession>
<protein>
    <submittedName>
        <fullName evidence="1">Uncharacterized protein</fullName>
    </submittedName>
</protein>
<dbReference type="HOGENOM" id="CLU_3343080_0_0_6"/>
<dbReference type="AlphaFoldDB" id="A0A076LM54"/>
<dbReference type="KEGG" id="ete:ETEE_1319"/>
<evidence type="ECO:0000313" key="1">
    <source>
        <dbReference type="EMBL" id="AIJ07773.1"/>
    </source>
</evidence>
<dbReference type="Proteomes" id="UP000028681">
    <property type="component" value="Chromosome"/>
</dbReference>
<name>A0A076LM54_9GAMM</name>
<evidence type="ECO:0000313" key="2">
    <source>
        <dbReference type="Proteomes" id="UP000028681"/>
    </source>
</evidence>
<organism evidence="1 2">
    <name type="scientific">Edwardsiella anguillarum ET080813</name>
    <dbReference type="NCBI Taxonomy" id="667120"/>
    <lineage>
        <taxon>Bacteria</taxon>
        <taxon>Pseudomonadati</taxon>
        <taxon>Pseudomonadota</taxon>
        <taxon>Gammaproteobacteria</taxon>
        <taxon>Enterobacterales</taxon>
        <taxon>Hafniaceae</taxon>
        <taxon>Edwardsiella</taxon>
    </lineage>
</organism>